<evidence type="ECO:0000313" key="2">
    <source>
        <dbReference type="Proteomes" id="UP000321787"/>
    </source>
</evidence>
<organism evidence="1 2">
    <name type="scientific">Aliivibrio fischeri</name>
    <name type="common">Vibrio fischeri</name>
    <dbReference type="NCBI Taxonomy" id="668"/>
    <lineage>
        <taxon>Bacteria</taxon>
        <taxon>Pseudomonadati</taxon>
        <taxon>Pseudomonadota</taxon>
        <taxon>Gammaproteobacteria</taxon>
        <taxon>Vibrionales</taxon>
        <taxon>Vibrionaceae</taxon>
        <taxon>Aliivibrio</taxon>
    </lineage>
</organism>
<accession>A0A510UKN6</accession>
<dbReference type="EMBL" id="BJTZ01000026">
    <property type="protein sequence ID" value="GEK15193.1"/>
    <property type="molecule type" value="Genomic_DNA"/>
</dbReference>
<sequence length="179" mass="19456">MSDKTTMCDFRESKQKAFEDACYAFRGNENMTAIAESLKMSPTMLRNKLNPEQPHVLTCVEMVMVAKVSGDYTIVNCLLRGLGVVTANVPIDASEETFAKRALENSMHAGDLAKEALDHAGQTRITRQSKQTIIKKAQASIGNLVLLINDIEGRTPNAVSYLSMGVDFITSGAPLPGFA</sequence>
<dbReference type="AlphaFoldDB" id="A0A510UKN6"/>
<dbReference type="GO" id="GO:0003677">
    <property type="term" value="F:DNA binding"/>
    <property type="evidence" value="ECO:0007669"/>
    <property type="project" value="InterPro"/>
</dbReference>
<dbReference type="InterPro" id="IPR009679">
    <property type="entry name" value="Phage_186_CII-like"/>
</dbReference>
<evidence type="ECO:0000313" key="1">
    <source>
        <dbReference type="EMBL" id="GEK15193.1"/>
    </source>
</evidence>
<proteinExistence type="predicted"/>
<name>A0A510UKN6_ALIFS</name>
<dbReference type="RefSeq" id="WP_146865651.1">
    <property type="nucleotide sequence ID" value="NZ_BJTZ01000026.1"/>
</dbReference>
<protein>
    <submittedName>
        <fullName evidence="1">Phage regulatory protein (CII)</fullName>
    </submittedName>
</protein>
<dbReference type="Pfam" id="PF06892">
    <property type="entry name" value="Phage_CP76"/>
    <property type="match status" value="1"/>
</dbReference>
<gene>
    <name evidence="1" type="ORF">AFI02nite_32290</name>
</gene>
<dbReference type="Proteomes" id="UP000321787">
    <property type="component" value="Unassembled WGS sequence"/>
</dbReference>
<reference evidence="1 2" key="1">
    <citation type="submission" date="2019-07" db="EMBL/GenBank/DDBJ databases">
        <title>Whole genome shotgun sequence of Aliivibrio fischeri NBRC 101058.</title>
        <authorList>
            <person name="Hosoyama A."/>
            <person name="Uohara A."/>
            <person name="Ohji S."/>
            <person name="Ichikawa N."/>
        </authorList>
    </citation>
    <scope>NUCLEOTIDE SEQUENCE [LARGE SCALE GENOMIC DNA]</scope>
    <source>
        <strain evidence="1 2">NBRC 101058</strain>
    </source>
</reference>
<comment type="caution">
    <text evidence="1">The sequence shown here is derived from an EMBL/GenBank/DDBJ whole genome shotgun (WGS) entry which is preliminary data.</text>
</comment>